<feature type="non-terminal residue" evidence="2">
    <location>
        <position position="97"/>
    </location>
</feature>
<feature type="compositionally biased region" description="Basic and acidic residues" evidence="1">
    <location>
        <begin position="81"/>
        <end position="97"/>
    </location>
</feature>
<evidence type="ECO:0008006" key="4">
    <source>
        <dbReference type="Google" id="ProtNLM"/>
    </source>
</evidence>
<name>A0AAV5VUT3_9BILA</name>
<gene>
    <name evidence="2" type="ORF">PFISCL1PPCAC_14734</name>
</gene>
<organism evidence="2 3">
    <name type="scientific">Pristionchus fissidentatus</name>
    <dbReference type="NCBI Taxonomy" id="1538716"/>
    <lineage>
        <taxon>Eukaryota</taxon>
        <taxon>Metazoa</taxon>
        <taxon>Ecdysozoa</taxon>
        <taxon>Nematoda</taxon>
        <taxon>Chromadorea</taxon>
        <taxon>Rhabditida</taxon>
        <taxon>Rhabditina</taxon>
        <taxon>Diplogasteromorpha</taxon>
        <taxon>Diplogasteroidea</taxon>
        <taxon>Neodiplogasteridae</taxon>
        <taxon>Pristionchus</taxon>
    </lineage>
</organism>
<sequence length="97" mass="11316">RHYKNRRHQNGLFALNCDKNKRSCSYLEDTRNSSVDPRPGGVRCRRYNNRHEGYKGTPDHHSRQYLCPRRNGEYSTTASARHFDSDTDKESNGKGDD</sequence>
<dbReference type="EMBL" id="BTSY01000004">
    <property type="protein sequence ID" value="GMT23437.1"/>
    <property type="molecule type" value="Genomic_DNA"/>
</dbReference>
<dbReference type="Proteomes" id="UP001432322">
    <property type="component" value="Unassembled WGS sequence"/>
</dbReference>
<protein>
    <recommendedName>
        <fullName evidence="4">Zinc finger protein</fullName>
    </recommendedName>
</protein>
<dbReference type="AlphaFoldDB" id="A0AAV5VUT3"/>
<keyword evidence="3" id="KW-1185">Reference proteome</keyword>
<accession>A0AAV5VUT3</accession>
<comment type="caution">
    <text evidence="2">The sequence shown here is derived from an EMBL/GenBank/DDBJ whole genome shotgun (WGS) entry which is preliminary data.</text>
</comment>
<reference evidence="2" key="1">
    <citation type="submission" date="2023-10" db="EMBL/GenBank/DDBJ databases">
        <title>Genome assembly of Pristionchus species.</title>
        <authorList>
            <person name="Yoshida K."/>
            <person name="Sommer R.J."/>
        </authorList>
    </citation>
    <scope>NUCLEOTIDE SEQUENCE</scope>
    <source>
        <strain evidence="2">RS5133</strain>
    </source>
</reference>
<feature type="region of interest" description="Disordered" evidence="1">
    <location>
        <begin position="29"/>
        <end position="97"/>
    </location>
</feature>
<feature type="compositionally biased region" description="Basic and acidic residues" evidence="1">
    <location>
        <begin position="49"/>
        <end position="62"/>
    </location>
</feature>
<evidence type="ECO:0000256" key="1">
    <source>
        <dbReference type="SAM" id="MobiDB-lite"/>
    </source>
</evidence>
<feature type="non-terminal residue" evidence="2">
    <location>
        <position position="1"/>
    </location>
</feature>
<evidence type="ECO:0000313" key="2">
    <source>
        <dbReference type="EMBL" id="GMT23437.1"/>
    </source>
</evidence>
<proteinExistence type="predicted"/>
<evidence type="ECO:0000313" key="3">
    <source>
        <dbReference type="Proteomes" id="UP001432322"/>
    </source>
</evidence>